<keyword evidence="2 10" id="KW-0349">Heme</keyword>
<dbReference type="Gene3D" id="1.10.630.10">
    <property type="entry name" value="Cytochrome P450"/>
    <property type="match status" value="1"/>
</dbReference>
<dbReference type="PANTHER" id="PTHR46696:SF1">
    <property type="entry name" value="CYTOCHROME P450 YJIB-RELATED"/>
    <property type="match status" value="1"/>
</dbReference>
<keyword evidence="13" id="KW-1185">Reference proteome</keyword>
<feature type="compositionally biased region" description="Polar residues" evidence="11">
    <location>
        <begin position="1"/>
        <end position="16"/>
    </location>
</feature>
<dbReference type="GO" id="GO:0005506">
    <property type="term" value="F:iron ion binding"/>
    <property type="evidence" value="ECO:0007669"/>
    <property type="project" value="InterPro"/>
</dbReference>
<dbReference type="PRINTS" id="PR00359">
    <property type="entry name" value="BP450"/>
</dbReference>
<dbReference type="InterPro" id="IPR017972">
    <property type="entry name" value="Cyt_P450_CS"/>
</dbReference>
<evidence type="ECO:0000256" key="5">
    <source>
        <dbReference type="ARBA" id="ARBA00023002"/>
    </source>
</evidence>
<dbReference type="FunFam" id="1.10.630.10:FF:000018">
    <property type="entry name" value="Cytochrome P450 monooxygenase"/>
    <property type="match status" value="1"/>
</dbReference>
<evidence type="ECO:0000256" key="8">
    <source>
        <dbReference type="ARBA" id="ARBA00023194"/>
    </source>
</evidence>
<evidence type="ECO:0000313" key="12">
    <source>
        <dbReference type="EMBL" id="SCG43685.1"/>
    </source>
</evidence>
<reference evidence="13" key="1">
    <citation type="submission" date="2016-06" db="EMBL/GenBank/DDBJ databases">
        <authorList>
            <person name="Varghese N."/>
            <person name="Submissions Spin"/>
        </authorList>
    </citation>
    <scope>NUCLEOTIDE SEQUENCE [LARGE SCALE GENOMIC DNA]</scope>
    <source>
        <strain evidence="13">DSM 45161</strain>
    </source>
</reference>
<keyword evidence="7 10" id="KW-0503">Monooxygenase</keyword>
<dbReference type="InterPro" id="IPR002397">
    <property type="entry name" value="Cyt_P450_B"/>
</dbReference>
<dbReference type="InterPro" id="IPR001128">
    <property type="entry name" value="Cyt_P450"/>
</dbReference>
<evidence type="ECO:0000256" key="1">
    <source>
        <dbReference type="ARBA" id="ARBA00010617"/>
    </source>
</evidence>
<dbReference type="InterPro" id="IPR036396">
    <property type="entry name" value="Cyt_P450_sf"/>
</dbReference>
<evidence type="ECO:0000256" key="7">
    <source>
        <dbReference type="ARBA" id="ARBA00023033"/>
    </source>
</evidence>
<comment type="similarity">
    <text evidence="1 10">Belongs to the cytochrome P450 family.</text>
</comment>
<evidence type="ECO:0000256" key="9">
    <source>
        <dbReference type="ARBA" id="ARBA00060683"/>
    </source>
</evidence>
<dbReference type="GO" id="GO:0004497">
    <property type="term" value="F:monooxygenase activity"/>
    <property type="evidence" value="ECO:0007669"/>
    <property type="project" value="UniProtKB-KW"/>
</dbReference>
<evidence type="ECO:0000256" key="4">
    <source>
        <dbReference type="ARBA" id="ARBA00022857"/>
    </source>
</evidence>
<dbReference type="RefSeq" id="WP_088974939.1">
    <property type="nucleotide sequence ID" value="NZ_LT607753.1"/>
</dbReference>
<dbReference type="CDD" id="cd11030">
    <property type="entry name" value="CYP105-like"/>
    <property type="match status" value="1"/>
</dbReference>
<feature type="region of interest" description="Disordered" evidence="11">
    <location>
        <begin position="1"/>
        <end position="37"/>
    </location>
</feature>
<keyword evidence="6 10" id="KW-0408">Iron</keyword>
<dbReference type="GO" id="GO:0017000">
    <property type="term" value="P:antibiotic biosynthetic process"/>
    <property type="evidence" value="ECO:0007669"/>
    <property type="project" value="UniProtKB-KW"/>
</dbReference>
<sequence length="415" mass="45466">MAVPTKTTSEPGSSELPSYPIPRECPYHPSPETARLREPGPISKVRLYDGKVAWFITGPTEARALLADRRVSNRSDFPNYPVMDERHTRMRATREMAKEEEGGFAGALFGVDPPEHTRQRQMLVPRFTVRRVAVLRPEIERIVEECLDALVDEGAPGDLVSTFSTPVPTRVVCAYLGVPYADRAIFEPLARDLFEPERADEAMEKLTAYLTDLVEARQAQPATGLIDDLIAGQVAKGTLTPKELVSFAMAILVAGTITTSSIIGLGTLALLEHPEQYQRLVADPDLVPGAVEEMLRYISLVEQLARVATEDIEIGGHVIRAGDGILVSFAGANLDPSVTSHPDTLDITRPPSNHLAFSYGIHHCLGHNLARLELDIAFRALVRRLPGLQLAVPAAHIPTYQSGDVQRLACLPVVW</sequence>
<accession>A0A1C5HCG0</accession>
<dbReference type="AlphaFoldDB" id="A0A1C5HCG0"/>
<evidence type="ECO:0000313" key="13">
    <source>
        <dbReference type="Proteomes" id="UP000198215"/>
    </source>
</evidence>
<dbReference type="Proteomes" id="UP000198215">
    <property type="component" value="Chromosome I"/>
</dbReference>
<keyword evidence="5 10" id="KW-0560">Oxidoreductase</keyword>
<comment type="pathway">
    <text evidence="9">Antibiotic biosynthesis; mycinamicin biosynthesis.</text>
</comment>
<evidence type="ECO:0000256" key="6">
    <source>
        <dbReference type="ARBA" id="ARBA00023004"/>
    </source>
</evidence>
<evidence type="ECO:0000256" key="3">
    <source>
        <dbReference type="ARBA" id="ARBA00022723"/>
    </source>
</evidence>
<name>A0A1C5HCG0_9ACTN</name>
<protein>
    <submittedName>
        <fullName evidence="12">Pentalenic acid synthase</fullName>
    </submittedName>
</protein>
<dbReference type="PANTHER" id="PTHR46696">
    <property type="entry name" value="P450, PUTATIVE (EUROFUNG)-RELATED"/>
    <property type="match status" value="1"/>
</dbReference>
<keyword evidence="8" id="KW-0045">Antibiotic biosynthesis</keyword>
<keyword evidence="4" id="KW-0521">NADP</keyword>
<proteinExistence type="inferred from homology"/>
<evidence type="ECO:0000256" key="2">
    <source>
        <dbReference type="ARBA" id="ARBA00022617"/>
    </source>
</evidence>
<dbReference type="SUPFAM" id="SSF48264">
    <property type="entry name" value="Cytochrome P450"/>
    <property type="match status" value="1"/>
</dbReference>
<evidence type="ECO:0000256" key="11">
    <source>
        <dbReference type="SAM" id="MobiDB-lite"/>
    </source>
</evidence>
<dbReference type="PROSITE" id="PS00086">
    <property type="entry name" value="CYTOCHROME_P450"/>
    <property type="match status" value="1"/>
</dbReference>
<dbReference type="Pfam" id="PF00067">
    <property type="entry name" value="p450"/>
    <property type="match status" value="1"/>
</dbReference>
<evidence type="ECO:0000256" key="10">
    <source>
        <dbReference type="RuleBase" id="RU000461"/>
    </source>
</evidence>
<dbReference type="PRINTS" id="PR00385">
    <property type="entry name" value="P450"/>
</dbReference>
<dbReference type="OrthoDB" id="4156795at2"/>
<dbReference type="GO" id="GO:0016705">
    <property type="term" value="F:oxidoreductase activity, acting on paired donors, with incorporation or reduction of molecular oxygen"/>
    <property type="evidence" value="ECO:0007669"/>
    <property type="project" value="InterPro"/>
</dbReference>
<dbReference type="EMBL" id="LT607753">
    <property type="protein sequence ID" value="SCG43685.1"/>
    <property type="molecule type" value="Genomic_DNA"/>
</dbReference>
<dbReference type="GO" id="GO:0020037">
    <property type="term" value="F:heme binding"/>
    <property type="evidence" value="ECO:0007669"/>
    <property type="project" value="InterPro"/>
</dbReference>
<keyword evidence="3 10" id="KW-0479">Metal-binding</keyword>
<gene>
    <name evidence="12" type="ORF">GA0070614_1112</name>
</gene>
<organism evidence="12 13">
    <name type="scientific">Micromonospora coxensis</name>
    <dbReference type="NCBI Taxonomy" id="356852"/>
    <lineage>
        <taxon>Bacteria</taxon>
        <taxon>Bacillati</taxon>
        <taxon>Actinomycetota</taxon>
        <taxon>Actinomycetes</taxon>
        <taxon>Micromonosporales</taxon>
        <taxon>Micromonosporaceae</taxon>
        <taxon>Micromonospora</taxon>
    </lineage>
</organism>